<keyword evidence="3" id="KW-1185">Reference proteome</keyword>
<sequence length="155" mass="17528">MNNFNSLWLRVNKVSKYLFGFMITAFLLMVIYQSFIAPSPLRKVVLRVGSDAETVLSHDPLPENTLVLQLVNFSTLPKAKVLVNGQMKGDFSHPYVTVPVENGDVVEVDTTFYQHSVRIRIADVSSRVLWPRKGTETVGKQTVILLDKIKLSHQK</sequence>
<dbReference type="OrthoDB" id="1807103at2"/>
<reference evidence="3" key="1">
    <citation type="submission" date="2011-05" db="EMBL/GenBank/DDBJ databases">
        <title>Complete sequence of Desulfotomaculum ruminis DSM 2154.</title>
        <authorList>
            <person name="Lucas S."/>
            <person name="Copeland A."/>
            <person name="Lapidus A."/>
            <person name="Cheng J.-F."/>
            <person name="Goodwin L."/>
            <person name="Pitluck S."/>
            <person name="Lu M."/>
            <person name="Detter J.C."/>
            <person name="Han C."/>
            <person name="Tapia R."/>
            <person name="Land M."/>
            <person name="Hauser L."/>
            <person name="Kyrpides N."/>
            <person name="Ivanova N."/>
            <person name="Mikhailova N."/>
            <person name="Pagani I."/>
            <person name="Stams A.J.M."/>
            <person name="Plugge C.M."/>
            <person name="Muyzer G."/>
            <person name="Kuever J."/>
            <person name="Parshina S.N."/>
            <person name="Ivanova A.E."/>
            <person name="Nazina T.N."/>
            <person name="Brambilla E."/>
            <person name="Spring S."/>
            <person name="Klenk H.-P."/>
            <person name="Woyke T."/>
        </authorList>
    </citation>
    <scope>NUCLEOTIDE SEQUENCE [LARGE SCALE GENOMIC DNA]</scope>
    <source>
        <strain evidence="3">ATCC 23193 / DSM 2154 / NCIB 8452 / DL</strain>
    </source>
</reference>
<dbReference type="HOGENOM" id="CLU_1710294_0_0_9"/>
<dbReference type="KEGG" id="dru:Desru_2961"/>
<feature type="transmembrane region" description="Helical" evidence="1">
    <location>
        <begin position="17"/>
        <end position="37"/>
    </location>
</feature>
<gene>
    <name evidence="2" type="ordered locus">Desru_2961</name>
</gene>
<dbReference type="eggNOG" id="ENOG5030F4P">
    <property type="taxonomic scope" value="Bacteria"/>
</dbReference>
<evidence type="ECO:0000313" key="3">
    <source>
        <dbReference type="Proteomes" id="UP000009234"/>
    </source>
</evidence>
<dbReference type="RefSeq" id="WP_013842926.1">
    <property type="nucleotide sequence ID" value="NC_015589.1"/>
</dbReference>
<evidence type="ECO:0000313" key="2">
    <source>
        <dbReference type="EMBL" id="AEG61174.1"/>
    </source>
</evidence>
<dbReference type="EMBL" id="CP002780">
    <property type="protein sequence ID" value="AEG61174.1"/>
    <property type="molecule type" value="Genomic_DNA"/>
</dbReference>
<reference evidence="2 3" key="2">
    <citation type="journal article" date="2012" name="Stand. Genomic Sci.">
        <title>Complete genome sequence of the sulfate-reducing firmicute Desulfotomaculum ruminis type strain (DL(T)).</title>
        <authorList>
            <person name="Spring S."/>
            <person name="Visser M."/>
            <person name="Lu M."/>
            <person name="Copeland A."/>
            <person name="Lapidus A."/>
            <person name="Lucas S."/>
            <person name="Cheng J.F."/>
            <person name="Han C."/>
            <person name="Tapia R."/>
            <person name="Goodwin L.A."/>
            <person name="Pitluck S."/>
            <person name="Ivanova N."/>
            <person name="Land M."/>
            <person name="Hauser L."/>
            <person name="Larimer F."/>
            <person name="Rohde M."/>
            <person name="Goker M."/>
            <person name="Detter J.C."/>
            <person name="Kyrpides N.C."/>
            <person name="Woyke T."/>
            <person name="Schaap P.J."/>
            <person name="Plugge C.M."/>
            <person name="Muyzer G."/>
            <person name="Kuever J."/>
            <person name="Pereira I.A."/>
            <person name="Parshina S.N."/>
            <person name="Bernier-Latmani R."/>
            <person name="Stams A.J."/>
            <person name="Klenk H.P."/>
        </authorList>
    </citation>
    <scope>NUCLEOTIDE SEQUENCE [LARGE SCALE GENOMIC DNA]</scope>
    <source>
        <strain evidence="3">ATCC 23193 / DSM 2154 / NCIB 8452 / DL</strain>
    </source>
</reference>
<keyword evidence="1" id="KW-0472">Membrane</keyword>
<proteinExistence type="predicted"/>
<keyword evidence="1" id="KW-1133">Transmembrane helix</keyword>
<protein>
    <submittedName>
        <fullName evidence="2">Uncharacterized protein</fullName>
    </submittedName>
</protein>
<organism evidence="2 3">
    <name type="scientific">Desulforamulus ruminis (strain ATCC 23193 / DSM 2154 / NCIMB 8452 / DL)</name>
    <name type="common">Desulfotomaculum ruminis</name>
    <dbReference type="NCBI Taxonomy" id="696281"/>
    <lineage>
        <taxon>Bacteria</taxon>
        <taxon>Bacillati</taxon>
        <taxon>Bacillota</taxon>
        <taxon>Clostridia</taxon>
        <taxon>Eubacteriales</taxon>
        <taxon>Peptococcaceae</taxon>
        <taxon>Desulforamulus</taxon>
    </lineage>
</organism>
<dbReference type="AlphaFoldDB" id="F6DT69"/>
<name>F6DT69_DESRL</name>
<accession>F6DT69</accession>
<keyword evidence="1" id="KW-0812">Transmembrane</keyword>
<dbReference type="Proteomes" id="UP000009234">
    <property type="component" value="Chromosome"/>
</dbReference>
<evidence type="ECO:0000256" key="1">
    <source>
        <dbReference type="SAM" id="Phobius"/>
    </source>
</evidence>
<dbReference type="STRING" id="696281.Desru_2961"/>